<organism evidence="8 9">
    <name type="scientific">Oribacterium asaccharolyticum ACB7</name>
    <dbReference type="NCBI Taxonomy" id="796944"/>
    <lineage>
        <taxon>Bacteria</taxon>
        <taxon>Bacillati</taxon>
        <taxon>Bacillota</taxon>
        <taxon>Clostridia</taxon>
        <taxon>Lachnospirales</taxon>
        <taxon>Lachnospiraceae</taxon>
        <taxon>Oribacterium</taxon>
    </lineage>
</organism>
<name>G9WSV9_9FIRM</name>
<accession>G9WSV9</accession>
<dbReference type="PANTHER" id="PTHR43531:SF11">
    <property type="entry name" value="METHYL-ACCEPTING CHEMOTAXIS PROTEIN 3"/>
    <property type="match status" value="1"/>
</dbReference>
<dbReference type="PROSITE" id="PS50111">
    <property type="entry name" value="CHEMOTAXIS_TRANSDUC_2"/>
    <property type="match status" value="1"/>
</dbReference>
<dbReference type="GO" id="GO:0005886">
    <property type="term" value="C:plasma membrane"/>
    <property type="evidence" value="ECO:0007669"/>
    <property type="project" value="TreeGrafter"/>
</dbReference>
<evidence type="ECO:0000313" key="8">
    <source>
        <dbReference type="EMBL" id="EHL13329.1"/>
    </source>
</evidence>
<keyword evidence="3" id="KW-0807">Transducer</keyword>
<evidence type="ECO:0000259" key="7">
    <source>
        <dbReference type="PROSITE" id="PS50885"/>
    </source>
</evidence>
<comment type="similarity">
    <text evidence="2">Belongs to the methyl-accepting chemotaxis (MCP) protein family.</text>
</comment>
<keyword evidence="5" id="KW-0472">Membrane</keyword>
<feature type="transmembrane region" description="Helical" evidence="5">
    <location>
        <begin position="346"/>
        <end position="369"/>
    </location>
</feature>
<feature type="domain" description="HAMP" evidence="7">
    <location>
        <begin position="370"/>
        <end position="422"/>
    </location>
</feature>
<dbReference type="Pfam" id="PF22673">
    <property type="entry name" value="MCP-like_PDC_1"/>
    <property type="match status" value="1"/>
</dbReference>
<evidence type="ECO:0000256" key="5">
    <source>
        <dbReference type="SAM" id="Phobius"/>
    </source>
</evidence>
<dbReference type="InterPro" id="IPR004090">
    <property type="entry name" value="Chemotax_Me-accpt_rcpt"/>
</dbReference>
<evidence type="ECO:0000256" key="2">
    <source>
        <dbReference type="ARBA" id="ARBA00029447"/>
    </source>
</evidence>
<dbReference type="Pfam" id="PF00672">
    <property type="entry name" value="HAMP"/>
    <property type="match status" value="1"/>
</dbReference>
<keyword evidence="9" id="KW-1185">Reference proteome</keyword>
<dbReference type="PANTHER" id="PTHR43531">
    <property type="entry name" value="PROTEIN ICFG"/>
    <property type="match status" value="1"/>
</dbReference>
<dbReference type="EMBL" id="AFZD01000007">
    <property type="protein sequence ID" value="EHL13329.1"/>
    <property type="molecule type" value="Genomic_DNA"/>
</dbReference>
<proteinExistence type="inferred from homology"/>
<dbReference type="SMART" id="SM00283">
    <property type="entry name" value="MA"/>
    <property type="match status" value="1"/>
</dbReference>
<evidence type="ECO:0000256" key="4">
    <source>
        <dbReference type="SAM" id="MobiDB-lite"/>
    </source>
</evidence>
<dbReference type="GO" id="GO:0007165">
    <property type="term" value="P:signal transduction"/>
    <property type="evidence" value="ECO:0007669"/>
    <property type="project" value="UniProtKB-KW"/>
</dbReference>
<dbReference type="Gene3D" id="1.10.287.950">
    <property type="entry name" value="Methyl-accepting chemotaxis protein"/>
    <property type="match status" value="1"/>
</dbReference>
<dbReference type="CDD" id="cd12913">
    <property type="entry name" value="PDC1_MCP_like"/>
    <property type="match status" value="1"/>
</dbReference>
<dbReference type="InterPro" id="IPR051310">
    <property type="entry name" value="MCP_chemotaxis"/>
</dbReference>
<dbReference type="InterPro" id="IPR004089">
    <property type="entry name" value="MCPsignal_dom"/>
</dbReference>
<dbReference type="PROSITE" id="PS50885">
    <property type="entry name" value="HAMP"/>
    <property type="match status" value="1"/>
</dbReference>
<evidence type="ECO:0000256" key="3">
    <source>
        <dbReference type="PROSITE-ProRule" id="PRU00284"/>
    </source>
</evidence>
<evidence type="ECO:0000256" key="1">
    <source>
        <dbReference type="ARBA" id="ARBA00022500"/>
    </source>
</evidence>
<comment type="caution">
    <text evidence="8">The sequence shown here is derived from an EMBL/GenBank/DDBJ whole genome shotgun (WGS) entry which is preliminary data.</text>
</comment>
<dbReference type="Pfam" id="PF00015">
    <property type="entry name" value="MCPsignal"/>
    <property type="match status" value="1"/>
</dbReference>
<evidence type="ECO:0008006" key="10">
    <source>
        <dbReference type="Google" id="ProtNLM"/>
    </source>
</evidence>
<keyword evidence="5" id="KW-1133">Transmembrane helix</keyword>
<sequence>MGKIQGSRKTMKLSVRMSILLGILTFVGISIVNFGTLRLTRLSFTDAMDQNMEDKAKASGEELSAIISKMEGVSSIIDSGIREMGNNAAPAWTVLDLNQEKQAVIPMKESSFRSRVVNKSISSLQYNAESVLIASLSGVVNANEYVTGAGVFFEPNAFLDGVENYAPYIGKANVQNRSIINYPYEEFKDKPYYAETKEREKTVITDVYESTPDKMKVVTISSPVISKGKFVGAVLLEVDVNLFASAEQTDSRYPGMETEVVDEKQNIVFNKNKDLIGKSFSEEKGEKQFQKLETEMAKGKPFVLLEQTEQDKTRRTYYVPTDIMGNVWWIVLSVHNGEFRAPITRIMMLCFALAGVGIALIVTGIYLMIKKTLKPLEGIARIGQKVSRGDFSERVSYVKEDEIGQIGKGFQEVMDHIKDITSDLQEKLAELSQGNFRIDLNNEEKYRGDYRPLMLSMQDIRTALNSAMLEIQKSAGEVSESSEQVSAAAQSLSQGATEQASSVEEISAGMNEIAESIKSTTKKAEDAKNLSQMAGQAVMLSTQKMEEMSKAMAEITEKSNEIGKIIKTIDDIAFQTNILSLNAAIEAARAGAAGKGFAVVADEVGNLAQKSAKAAQNTGELIEETKDAVERGARITRETGESLSTVVERAGKINDMIFEITKETERESQSVGQLTRGMEQISSVVQTNSATAEESAASSEELSAQASLLDKLVSKFRLQE</sequence>
<dbReference type="SUPFAM" id="SSF103190">
    <property type="entry name" value="Sensory domain-like"/>
    <property type="match status" value="1"/>
</dbReference>
<dbReference type="InterPro" id="IPR003660">
    <property type="entry name" value="HAMP_dom"/>
</dbReference>
<dbReference type="PRINTS" id="PR00260">
    <property type="entry name" value="CHEMTRNSDUCR"/>
</dbReference>
<dbReference type="PATRIC" id="fig|796944.3.peg.698"/>
<evidence type="ECO:0000259" key="6">
    <source>
        <dbReference type="PROSITE" id="PS50111"/>
    </source>
</evidence>
<gene>
    <name evidence="8" type="ORF">HMPREF9624_02175</name>
</gene>
<protein>
    <recommendedName>
        <fullName evidence="10">Methyl-accepting chemotaxis protein</fullName>
    </recommendedName>
</protein>
<dbReference type="Gene3D" id="6.10.340.10">
    <property type="match status" value="1"/>
</dbReference>
<feature type="region of interest" description="Disordered" evidence="4">
    <location>
        <begin position="482"/>
        <end position="503"/>
    </location>
</feature>
<dbReference type="Gene3D" id="3.30.450.20">
    <property type="entry name" value="PAS domain"/>
    <property type="match status" value="1"/>
</dbReference>
<dbReference type="GO" id="GO:0004888">
    <property type="term" value="F:transmembrane signaling receptor activity"/>
    <property type="evidence" value="ECO:0007669"/>
    <property type="project" value="InterPro"/>
</dbReference>
<dbReference type="RefSeq" id="WP_009537821.1">
    <property type="nucleotide sequence ID" value="NZ_JH414507.1"/>
</dbReference>
<dbReference type="Proteomes" id="UP000003527">
    <property type="component" value="Unassembled WGS sequence"/>
</dbReference>
<dbReference type="HOGENOM" id="CLU_000445_107_12_9"/>
<dbReference type="AlphaFoldDB" id="G9WSV9"/>
<keyword evidence="1" id="KW-0145">Chemotaxis</keyword>
<dbReference type="CDD" id="cd06225">
    <property type="entry name" value="HAMP"/>
    <property type="match status" value="1"/>
</dbReference>
<dbReference type="InterPro" id="IPR029151">
    <property type="entry name" value="Sensor-like_sf"/>
</dbReference>
<dbReference type="SMART" id="SM00304">
    <property type="entry name" value="HAMP"/>
    <property type="match status" value="1"/>
</dbReference>
<feature type="domain" description="Methyl-accepting transducer" evidence="6">
    <location>
        <begin position="474"/>
        <end position="703"/>
    </location>
</feature>
<reference evidence="8 9" key="1">
    <citation type="submission" date="2011-08" db="EMBL/GenBank/DDBJ databases">
        <title>The Genome Sequence of Oribacterium sp. ACB7.</title>
        <authorList>
            <consortium name="The Broad Institute Genome Sequencing Platform"/>
            <person name="Earl A."/>
            <person name="Ward D."/>
            <person name="Feldgarden M."/>
            <person name="Gevers D."/>
            <person name="Sizova M."/>
            <person name="Hazen A."/>
            <person name="Epstein S."/>
            <person name="Young S.K."/>
            <person name="Zeng Q."/>
            <person name="Gargeya S."/>
            <person name="Fitzgerald M."/>
            <person name="Haas B."/>
            <person name="Abouelleil A."/>
            <person name="Alvarado L."/>
            <person name="Arachchi H.M."/>
            <person name="Berlin A."/>
            <person name="Brown A."/>
            <person name="Chapman S.B."/>
            <person name="Chen Z."/>
            <person name="Dunbar C."/>
            <person name="Freedman E."/>
            <person name="Gearin G."/>
            <person name="Gellesch M."/>
            <person name="Goldberg J."/>
            <person name="Griggs A."/>
            <person name="Gujja S."/>
            <person name="Heiman D."/>
            <person name="Howarth C."/>
            <person name="Larson L."/>
            <person name="Lui A."/>
            <person name="MacDonald P.J.P."/>
            <person name="Montmayeur A."/>
            <person name="Murphy C."/>
            <person name="Neiman D."/>
            <person name="Pearson M."/>
            <person name="Priest M."/>
            <person name="Roberts A."/>
            <person name="Saif S."/>
            <person name="Shea T."/>
            <person name="Shenoy N."/>
            <person name="Sisk P."/>
            <person name="Stolte C."/>
            <person name="Sykes S."/>
            <person name="Wortman J."/>
            <person name="Nusbaum C."/>
            <person name="Birren B."/>
        </authorList>
    </citation>
    <scope>NUCLEOTIDE SEQUENCE [LARGE SCALE GENOMIC DNA]</scope>
    <source>
        <strain evidence="8 9">ACB7</strain>
    </source>
</reference>
<dbReference type="SUPFAM" id="SSF58104">
    <property type="entry name" value="Methyl-accepting chemotaxis protein (MCP) signaling domain"/>
    <property type="match status" value="1"/>
</dbReference>
<keyword evidence="5" id="KW-0812">Transmembrane</keyword>
<dbReference type="GO" id="GO:0006935">
    <property type="term" value="P:chemotaxis"/>
    <property type="evidence" value="ECO:0007669"/>
    <property type="project" value="UniProtKB-KW"/>
</dbReference>
<evidence type="ECO:0000313" key="9">
    <source>
        <dbReference type="Proteomes" id="UP000003527"/>
    </source>
</evidence>
<feature type="compositionally biased region" description="Low complexity" evidence="4">
    <location>
        <begin position="482"/>
        <end position="496"/>
    </location>
</feature>